<dbReference type="PROSITE" id="PS00973">
    <property type="entry name" value="USP_2"/>
    <property type="match status" value="1"/>
</dbReference>
<name>A0A7U2FIH3_PHANO</name>
<dbReference type="Gene3D" id="2.60.210.10">
    <property type="entry name" value="Apoptosis, Tumor Necrosis Factor Receptor Associated Protein 2, Chain A"/>
    <property type="match status" value="1"/>
</dbReference>
<dbReference type="InterPro" id="IPR001394">
    <property type="entry name" value="Peptidase_C19_UCH"/>
</dbReference>
<evidence type="ECO:0000313" key="13">
    <source>
        <dbReference type="Proteomes" id="UP000663193"/>
    </source>
</evidence>
<reference evidence="13" key="1">
    <citation type="journal article" date="2021" name="BMC Genomics">
        <title>Chromosome-level genome assembly and manually-curated proteome of model necrotroph Parastagonospora nodorum Sn15 reveals a genome-wide trove of candidate effector homologs, and redundancy of virulence-related functions within an accessory chromosome.</title>
        <authorList>
            <person name="Bertazzoni S."/>
            <person name="Jones D.A.B."/>
            <person name="Phan H.T."/>
            <person name="Tan K.-C."/>
            <person name="Hane J.K."/>
        </authorList>
    </citation>
    <scope>NUCLEOTIDE SEQUENCE [LARGE SCALE GENOMIC DNA]</scope>
    <source>
        <strain evidence="13">SN15 / ATCC MYA-4574 / FGSC 10173)</strain>
    </source>
</reference>
<dbReference type="InterPro" id="IPR029346">
    <property type="entry name" value="USP_C"/>
</dbReference>
<keyword evidence="9" id="KW-0539">Nucleus</keyword>
<keyword evidence="5" id="KW-0645">Protease</keyword>
<comment type="subcellular location">
    <subcellularLocation>
        <location evidence="2">Nucleus</location>
    </subcellularLocation>
</comment>
<dbReference type="GO" id="GO:0005634">
    <property type="term" value="C:nucleus"/>
    <property type="evidence" value="ECO:0007669"/>
    <property type="project" value="UniProtKB-SubCell"/>
</dbReference>
<evidence type="ECO:0000313" key="12">
    <source>
        <dbReference type="EMBL" id="QRD04989.1"/>
    </source>
</evidence>
<dbReference type="Pfam" id="PF00443">
    <property type="entry name" value="UCH"/>
    <property type="match status" value="1"/>
</dbReference>
<dbReference type="InterPro" id="IPR002083">
    <property type="entry name" value="MATH/TRAF_dom"/>
</dbReference>
<feature type="domain" description="MATH" evidence="10">
    <location>
        <begin position="94"/>
        <end position="224"/>
    </location>
</feature>
<dbReference type="Proteomes" id="UP000663193">
    <property type="component" value="Chromosome 18"/>
</dbReference>
<gene>
    <name evidence="12" type="ORF">JI435_109110</name>
</gene>
<feature type="domain" description="USP" evidence="11">
    <location>
        <begin position="250"/>
        <end position="572"/>
    </location>
</feature>
<evidence type="ECO:0000256" key="2">
    <source>
        <dbReference type="ARBA" id="ARBA00004123"/>
    </source>
</evidence>
<evidence type="ECO:0000256" key="4">
    <source>
        <dbReference type="ARBA" id="ARBA00012759"/>
    </source>
</evidence>
<comment type="catalytic activity">
    <reaction evidence="1">
        <text>Thiol-dependent hydrolysis of ester, thioester, amide, peptide and isopeptide bonds formed by the C-terminal Gly of ubiquitin (a 76-residue protein attached to proteins as an intracellular targeting signal).</text>
        <dbReference type="EC" id="3.4.19.12"/>
    </reaction>
</comment>
<organism evidence="12 13">
    <name type="scientific">Phaeosphaeria nodorum (strain SN15 / ATCC MYA-4574 / FGSC 10173)</name>
    <name type="common">Glume blotch fungus</name>
    <name type="synonym">Parastagonospora nodorum</name>
    <dbReference type="NCBI Taxonomy" id="321614"/>
    <lineage>
        <taxon>Eukaryota</taxon>
        <taxon>Fungi</taxon>
        <taxon>Dikarya</taxon>
        <taxon>Ascomycota</taxon>
        <taxon>Pezizomycotina</taxon>
        <taxon>Dothideomycetes</taxon>
        <taxon>Pleosporomycetidae</taxon>
        <taxon>Pleosporales</taxon>
        <taxon>Pleosporineae</taxon>
        <taxon>Phaeosphaeriaceae</taxon>
        <taxon>Parastagonospora</taxon>
    </lineage>
</organism>
<evidence type="ECO:0000256" key="3">
    <source>
        <dbReference type="ARBA" id="ARBA00009085"/>
    </source>
</evidence>
<keyword evidence="6" id="KW-0833">Ubl conjugation pathway</keyword>
<keyword evidence="8" id="KW-0788">Thiol protease</keyword>
<evidence type="ECO:0000259" key="11">
    <source>
        <dbReference type="PROSITE" id="PS50235"/>
    </source>
</evidence>
<dbReference type="InterPro" id="IPR028889">
    <property type="entry name" value="USP"/>
</dbReference>
<dbReference type="InterPro" id="IPR008974">
    <property type="entry name" value="TRAF-like"/>
</dbReference>
<dbReference type="FunFam" id="2.60.210.10:FF:000011">
    <property type="entry name" value="Ubiquitin carboxyl-terminal hydrolase 7"/>
    <property type="match status" value="1"/>
</dbReference>
<dbReference type="PROSITE" id="PS50144">
    <property type="entry name" value="MATH"/>
    <property type="match status" value="1"/>
</dbReference>
<dbReference type="VEuPathDB" id="FungiDB:JI435_109110"/>
<proteinExistence type="inferred from homology"/>
<protein>
    <recommendedName>
        <fullName evidence="4">ubiquitinyl hydrolase 1</fullName>
        <ecNumber evidence="4">3.4.19.12</ecNumber>
    </recommendedName>
</protein>
<dbReference type="PROSITE" id="PS50235">
    <property type="entry name" value="USP_3"/>
    <property type="match status" value="1"/>
</dbReference>
<evidence type="ECO:0000259" key="10">
    <source>
        <dbReference type="PROSITE" id="PS50144"/>
    </source>
</evidence>
<dbReference type="EC" id="3.4.19.12" evidence="4"/>
<dbReference type="Pfam" id="PF22486">
    <property type="entry name" value="MATH_2"/>
    <property type="match status" value="1"/>
</dbReference>
<dbReference type="PANTHER" id="PTHR24006">
    <property type="entry name" value="UBIQUITIN CARBOXYL-TERMINAL HYDROLASE"/>
    <property type="match status" value="1"/>
</dbReference>
<comment type="similarity">
    <text evidence="3">Belongs to the peptidase C19 family.</text>
</comment>
<dbReference type="GO" id="GO:0004843">
    <property type="term" value="F:cysteine-type deubiquitinase activity"/>
    <property type="evidence" value="ECO:0007669"/>
    <property type="project" value="UniProtKB-EC"/>
</dbReference>
<dbReference type="GO" id="GO:0016579">
    <property type="term" value="P:protein deubiquitination"/>
    <property type="evidence" value="ECO:0007669"/>
    <property type="project" value="InterPro"/>
</dbReference>
<evidence type="ECO:0000256" key="9">
    <source>
        <dbReference type="ARBA" id="ARBA00023242"/>
    </source>
</evidence>
<accession>A0A7U2FIH3</accession>
<evidence type="ECO:0000256" key="6">
    <source>
        <dbReference type="ARBA" id="ARBA00022786"/>
    </source>
</evidence>
<dbReference type="Gene3D" id="3.10.20.90">
    <property type="entry name" value="Phosphatidylinositol 3-kinase Catalytic Subunit, Chain A, domain 1"/>
    <property type="match status" value="2"/>
</dbReference>
<dbReference type="InterPro" id="IPR038765">
    <property type="entry name" value="Papain-like_cys_pep_sf"/>
</dbReference>
<dbReference type="Pfam" id="PF14533">
    <property type="entry name" value="USP7_C2"/>
    <property type="match status" value="1"/>
</dbReference>
<dbReference type="SUPFAM" id="SSF49599">
    <property type="entry name" value="TRAF domain-like"/>
    <property type="match status" value="1"/>
</dbReference>
<dbReference type="CDD" id="cd02659">
    <property type="entry name" value="peptidase_C19C"/>
    <property type="match status" value="1"/>
</dbReference>
<evidence type="ECO:0000256" key="8">
    <source>
        <dbReference type="ARBA" id="ARBA00022807"/>
    </source>
</evidence>
<evidence type="ECO:0000256" key="1">
    <source>
        <dbReference type="ARBA" id="ARBA00000707"/>
    </source>
</evidence>
<dbReference type="InterPro" id="IPR018200">
    <property type="entry name" value="USP_CS"/>
</dbReference>
<dbReference type="Pfam" id="PF12436">
    <property type="entry name" value="USP7_ICP0_bdg"/>
    <property type="match status" value="1"/>
</dbReference>
<dbReference type="GO" id="GO:0004175">
    <property type="term" value="F:endopeptidase activity"/>
    <property type="evidence" value="ECO:0007669"/>
    <property type="project" value="UniProtKB-ARBA"/>
</dbReference>
<dbReference type="Gene3D" id="3.90.70.10">
    <property type="entry name" value="Cysteine proteinases"/>
    <property type="match status" value="1"/>
</dbReference>
<dbReference type="InterPro" id="IPR024729">
    <property type="entry name" value="USP7_ICP0-binding_dom"/>
</dbReference>
<dbReference type="GO" id="GO:0140492">
    <property type="term" value="F:metal-dependent deubiquitinase activity"/>
    <property type="evidence" value="ECO:0007669"/>
    <property type="project" value="UniProtKB-ARBA"/>
</dbReference>
<sequence length="1157" mass="132887">METMESMESMEIMENMEPLRVSVDELTLLSDQIGSDMLVDSEYDEKQDVAIITPDDTDDQMDDVDAEPEPRADEFELFMKKHLPELPEQETEEEAWNTWEIKDWRALIKREHGPLFKCGGHPWRILMFPYGNNVEFTSLYLEQGFEDKQMPEDWYACVQFMLVMWNPKDPTIYTTHTANHRFTADEGDWGFTRFAEIRRLFANTWDDRARPMVEDDQVNITAYVRVLKDPTGVLWHNFINYDSKKETGMVGLKNQGATCYLNSLLQSLYFTNAFRQAVYQIPTAEESDRLNSAYALQRLFYLLQTSSVAIGTTDLTQSFGWDSKQIFEQQDVQELSRVLMDKLDEKMKGTEAEGALTKMFVGKMKTYISCINVDYESSRTEDFWDIQLNVSGNKNLDDSFKDYVQVETMDGENKYFAEGFGLQDAKKGVIFESFPPVLHLQLKRFEYDFQRDAMMKVNDRYEFPEVWDASPYLSDGADRSEPYIYHLHGVLVHSGDLNAGHYYAFIKPTKDGHYYKFDDDRVTRATLREALEENFGGDYQQANGNVGHRNPYTRGWSAKRSMSAYMLVYIRETRLDQVLLDSVEPPKHLAERLAEERAAFERRKKEREEAHLYMDVAVASDKTFKAYQGFDIVPWKGDAEEGANPKIYRALRTTTMADFAKTVAADLEVDPDMLRPWSMVNRQNGTVRPDTVLEFPDMTVEEAASKHGTKQSQFRLWIETAEQRDENGAPLFGDKLVDLKGQQSNRPLMIFLKHFDAKTQTLFGAGTFYAALQDKVMDLSPSILKMLGWPAGTQIKLSEEIKQNMIEAMKPKTTLAASEIQDGDIITVQRVLSDSEISRITAAGGCVEAKEFYDYLLNRINVEFVPRAPDSEDPSFALTLSKKMTYNQFAGKVAEFLGTEPSHLRFVTVSAAGKPKQPVKYNANATLNSILFPGPYSYSTSANQRPDALFYEILEMSLAEMEQRKPIKITWLPEGLSKEEEHTLMIPKNAHVSDLLLALQAKANISDETMQKVRVYESHMNKLHKLLPTDYQIMSLYDYTQLYAAPFLDEESPRKILAFHFDREPSKAHGIPFQFPLREGEPFSETKQRISDFTKIKGKQLDKIKFALVAPNSKPEPIEDDDVLLDLVQGRDNVSLGLDHTNKSRSFWGKTDSIFIR</sequence>
<dbReference type="SUPFAM" id="SSF54001">
    <property type="entry name" value="Cysteine proteinases"/>
    <property type="match status" value="1"/>
</dbReference>
<dbReference type="GO" id="GO:0006508">
    <property type="term" value="P:proteolysis"/>
    <property type="evidence" value="ECO:0007669"/>
    <property type="project" value="UniProtKB-KW"/>
</dbReference>
<dbReference type="SMART" id="SM00061">
    <property type="entry name" value="MATH"/>
    <property type="match status" value="1"/>
</dbReference>
<evidence type="ECO:0000256" key="5">
    <source>
        <dbReference type="ARBA" id="ARBA00022670"/>
    </source>
</evidence>
<evidence type="ECO:0000256" key="7">
    <source>
        <dbReference type="ARBA" id="ARBA00022801"/>
    </source>
</evidence>
<dbReference type="PANTHER" id="PTHR24006:SF644">
    <property type="entry name" value="UBIQUITIN CARBOXYL-TERMINAL HYDROLASE 7"/>
    <property type="match status" value="1"/>
</dbReference>
<keyword evidence="7 12" id="KW-0378">Hydrolase</keyword>
<dbReference type="OrthoDB" id="289038at2759"/>
<keyword evidence="13" id="KW-1185">Reference proteome</keyword>
<dbReference type="InterPro" id="IPR050164">
    <property type="entry name" value="Peptidase_C19"/>
</dbReference>
<dbReference type="FunFam" id="3.90.70.10:FF:000005">
    <property type="entry name" value="Ubiquitin carboxyl-terminal hydrolase 7"/>
    <property type="match status" value="1"/>
</dbReference>
<dbReference type="EMBL" id="CP069040">
    <property type="protein sequence ID" value="QRD04989.1"/>
    <property type="molecule type" value="Genomic_DNA"/>
</dbReference>
<dbReference type="AlphaFoldDB" id="A0A7U2FIH3"/>
<dbReference type="PROSITE" id="PS00972">
    <property type="entry name" value="USP_1"/>
    <property type="match status" value="1"/>
</dbReference>